<dbReference type="STRING" id="1563681.BFP71_14865"/>
<gene>
    <name evidence="2" type="ORF">BFP71_14865</name>
</gene>
<dbReference type="PANTHER" id="PTHR41294">
    <property type="entry name" value="CADMIUM-INDUCED PROTEIN CADI"/>
    <property type="match status" value="1"/>
</dbReference>
<dbReference type="RefSeq" id="WP_069836232.1">
    <property type="nucleotide sequence ID" value="NZ_MDGQ01000005.1"/>
</dbReference>
<accession>A0A1E5T095</accession>
<dbReference type="InterPro" id="IPR037523">
    <property type="entry name" value="VOC_core"/>
</dbReference>
<name>A0A1E5T095_9BACT</name>
<dbReference type="SUPFAM" id="SSF54593">
    <property type="entry name" value="Glyoxalase/Bleomycin resistance protein/Dihydroxybiphenyl dioxygenase"/>
    <property type="match status" value="1"/>
</dbReference>
<dbReference type="EMBL" id="MDGQ01000005">
    <property type="protein sequence ID" value="OEK04727.1"/>
    <property type="molecule type" value="Genomic_DNA"/>
</dbReference>
<dbReference type="PANTHER" id="PTHR41294:SF1">
    <property type="entry name" value="CADMIUM-INDUCED PROTEIN CADI"/>
    <property type="match status" value="1"/>
</dbReference>
<dbReference type="InterPro" id="IPR029068">
    <property type="entry name" value="Glyas_Bleomycin-R_OHBP_Dase"/>
</dbReference>
<dbReference type="InterPro" id="IPR004360">
    <property type="entry name" value="Glyas_Fos-R_dOase_dom"/>
</dbReference>
<keyword evidence="3" id="KW-1185">Reference proteome</keyword>
<evidence type="ECO:0000259" key="1">
    <source>
        <dbReference type="PROSITE" id="PS51819"/>
    </source>
</evidence>
<dbReference type="InterPro" id="IPR052393">
    <property type="entry name" value="Cadmium-induced_rsp"/>
</dbReference>
<sequence length="138" mass="15759">MKRIHINLSVKDVQRSIEFYSALFGTSPSFIKQDYAKWLLNDPSVNFSISQTPGVTGINHLGIQADNEEELSQLYHQVGEAKGKVRNEGDTICCYAHSNKQWIKDPQDVEWEMFYTYGQTEVNKVATKECCDDNCCQV</sequence>
<reference evidence="2 3" key="1">
    <citation type="submission" date="2016-08" db="EMBL/GenBank/DDBJ databases">
        <title>Draft genome of Fabibacter sp. strain SK-8.</title>
        <authorList>
            <person name="Wong S.-K."/>
            <person name="Hamasaki K."/>
            <person name="Yoshizawa S."/>
        </authorList>
    </citation>
    <scope>NUCLEOTIDE SEQUENCE [LARGE SCALE GENOMIC DNA]</scope>
    <source>
        <strain evidence="2 3">SK-8</strain>
    </source>
</reference>
<dbReference type="NCBIfam" id="NF041414">
    <property type="entry name" value="ArsI_CadI_VOC"/>
    <property type="match status" value="1"/>
</dbReference>
<dbReference type="PROSITE" id="PS51819">
    <property type="entry name" value="VOC"/>
    <property type="match status" value="1"/>
</dbReference>
<dbReference type="Proteomes" id="UP000095552">
    <property type="component" value="Unassembled WGS sequence"/>
</dbReference>
<feature type="domain" description="VOC" evidence="1">
    <location>
        <begin position="2"/>
        <end position="116"/>
    </location>
</feature>
<evidence type="ECO:0000313" key="2">
    <source>
        <dbReference type="EMBL" id="OEK04727.1"/>
    </source>
</evidence>
<organism evidence="2 3">
    <name type="scientific">Roseivirga misakiensis</name>
    <dbReference type="NCBI Taxonomy" id="1563681"/>
    <lineage>
        <taxon>Bacteria</taxon>
        <taxon>Pseudomonadati</taxon>
        <taxon>Bacteroidota</taxon>
        <taxon>Cytophagia</taxon>
        <taxon>Cytophagales</taxon>
        <taxon>Roseivirgaceae</taxon>
        <taxon>Roseivirga</taxon>
    </lineage>
</organism>
<dbReference type="InterPro" id="IPR049789">
    <property type="entry name" value="ArsI/CadI-like"/>
</dbReference>
<proteinExistence type="predicted"/>
<dbReference type="Gene3D" id="3.10.180.10">
    <property type="entry name" value="2,3-Dihydroxybiphenyl 1,2-Dioxygenase, domain 1"/>
    <property type="match status" value="1"/>
</dbReference>
<dbReference type="OrthoDB" id="9789608at2"/>
<protein>
    <submittedName>
        <fullName evidence="2">Glyoxalase</fullName>
    </submittedName>
</protein>
<dbReference type="GO" id="GO:0046686">
    <property type="term" value="P:response to cadmium ion"/>
    <property type="evidence" value="ECO:0007669"/>
    <property type="project" value="TreeGrafter"/>
</dbReference>
<comment type="caution">
    <text evidence="2">The sequence shown here is derived from an EMBL/GenBank/DDBJ whole genome shotgun (WGS) entry which is preliminary data.</text>
</comment>
<dbReference type="AlphaFoldDB" id="A0A1E5T095"/>
<dbReference type="Pfam" id="PF00903">
    <property type="entry name" value="Glyoxalase"/>
    <property type="match status" value="1"/>
</dbReference>
<evidence type="ECO:0000313" key="3">
    <source>
        <dbReference type="Proteomes" id="UP000095552"/>
    </source>
</evidence>